<protein>
    <submittedName>
        <fullName evidence="1">Uncharacterized protein</fullName>
    </submittedName>
</protein>
<name>A0A0E9X6G9_ANGAN</name>
<dbReference type="EMBL" id="GBXM01010521">
    <property type="protein sequence ID" value="JAH98056.1"/>
    <property type="molecule type" value="Transcribed_RNA"/>
</dbReference>
<dbReference type="AlphaFoldDB" id="A0A0E9X6G9"/>
<sequence length="68" mass="7947">MQSTVHTSLREKDKYMKKLNTPKQNHSVCTLFESLHKLNLKFYVAGYSLNSLLKLRIQIGWVVVNIIK</sequence>
<proteinExistence type="predicted"/>
<evidence type="ECO:0000313" key="1">
    <source>
        <dbReference type="EMBL" id="JAH98056.1"/>
    </source>
</evidence>
<reference evidence="1" key="2">
    <citation type="journal article" date="2015" name="Fish Shellfish Immunol.">
        <title>Early steps in the European eel (Anguilla anguilla)-Vibrio vulnificus interaction in the gills: Role of the RtxA13 toxin.</title>
        <authorList>
            <person name="Callol A."/>
            <person name="Pajuelo D."/>
            <person name="Ebbesson L."/>
            <person name="Teles M."/>
            <person name="MacKenzie S."/>
            <person name="Amaro C."/>
        </authorList>
    </citation>
    <scope>NUCLEOTIDE SEQUENCE</scope>
</reference>
<reference evidence="1" key="1">
    <citation type="submission" date="2014-11" db="EMBL/GenBank/DDBJ databases">
        <authorList>
            <person name="Amaro Gonzalez C."/>
        </authorList>
    </citation>
    <scope>NUCLEOTIDE SEQUENCE</scope>
</reference>
<organism evidence="1">
    <name type="scientific">Anguilla anguilla</name>
    <name type="common">European freshwater eel</name>
    <name type="synonym">Muraena anguilla</name>
    <dbReference type="NCBI Taxonomy" id="7936"/>
    <lineage>
        <taxon>Eukaryota</taxon>
        <taxon>Metazoa</taxon>
        <taxon>Chordata</taxon>
        <taxon>Craniata</taxon>
        <taxon>Vertebrata</taxon>
        <taxon>Euteleostomi</taxon>
        <taxon>Actinopterygii</taxon>
        <taxon>Neopterygii</taxon>
        <taxon>Teleostei</taxon>
        <taxon>Anguilliformes</taxon>
        <taxon>Anguillidae</taxon>
        <taxon>Anguilla</taxon>
    </lineage>
</organism>
<accession>A0A0E9X6G9</accession>